<organism evidence="1">
    <name type="scientific">hydrothermal vent metagenome</name>
    <dbReference type="NCBI Taxonomy" id="652676"/>
    <lineage>
        <taxon>unclassified sequences</taxon>
        <taxon>metagenomes</taxon>
        <taxon>ecological metagenomes</taxon>
    </lineage>
</organism>
<accession>A0A3B0W1L4</accession>
<reference evidence="1" key="1">
    <citation type="submission" date="2018-06" db="EMBL/GenBank/DDBJ databases">
        <authorList>
            <person name="Zhirakovskaya E."/>
        </authorList>
    </citation>
    <scope>NUCLEOTIDE SEQUENCE</scope>
</reference>
<evidence type="ECO:0008006" key="2">
    <source>
        <dbReference type="Google" id="ProtNLM"/>
    </source>
</evidence>
<dbReference type="AlphaFoldDB" id="A0A3B0W1L4"/>
<gene>
    <name evidence="1" type="ORF">MNBD_GAMMA04-493</name>
</gene>
<sequence>MNADVTETEIEVKNVIESLAQEILHKFDPSEKSLSLLHVEHSPAKFLKTLIDHEYYDDAVTFLAHGLPVREAIWWSYLCSKEHFDQEDALYQQSALATVNWVKTPTEENRREAEKWAEAGEYSTITSWTAAAVFWSGGSVAPEGQPTMEPPMHLYAHAISGAIVMAANHNMPTVAEVTQRYQRYLKLGIDIANDEKS</sequence>
<name>A0A3B0W1L4_9ZZZZ</name>
<evidence type="ECO:0000313" key="1">
    <source>
        <dbReference type="EMBL" id="VAW49768.1"/>
    </source>
</evidence>
<dbReference type="EMBL" id="UOFB01000380">
    <property type="protein sequence ID" value="VAW49768.1"/>
    <property type="molecule type" value="Genomic_DNA"/>
</dbReference>
<protein>
    <recommendedName>
        <fullName evidence="2">Twin-arginine translocation pathway signal</fullName>
    </recommendedName>
</protein>
<dbReference type="Pfam" id="PF22011">
    <property type="entry name" value="DUF6931"/>
    <property type="match status" value="1"/>
</dbReference>
<proteinExistence type="predicted"/>
<dbReference type="InterPro" id="IPR053855">
    <property type="entry name" value="DUF6931"/>
</dbReference>